<organism evidence="2 3">
    <name type="scientific">Leishmania tarentolae</name>
    <name type="common">Sauroleishmania tarentolae</name>
    <dbReference type="NCBI Taxonomy" id="5689"/>
    <lineage>
        <taxon>Eukaryota</taxon>
        <taxon>Discoba</taxon>
        <taxon>Euglenozoa</taxon>
        <taxon>Kinetoplastea</taxon>
        <taxon>Metakinetoplastina</taxon>
        <taxon>Trypanosomatida</taxon>
        <taxon>Trypanosomatidae</taxon>
        <taxon>Leishmaniinae</taxon>
        <taxon>Leishmania</taxon>
        <taxon>lizard Leishmania</taxon>
    </lineage>
</organism>
<evidence type="ECO:0000313" key="3">
    <source>
        <dbReference type="Proteomes" id="UP000419144"/>
    </source>
</evidence>
<dbReference type="OrthoDB" id="191601at2759"/>
<evidence type="ECO:0000256" key="1">
    <source>
        <dbReference type="SAM" id="MobiDB-lite"/>
    </source>
</evidence>
<dbReference type="Pfam" id="PF05742">
    <property type="entry name" value="TANGO2"/>
    <property type="match status" value="1"/>
</dbReference>
<sequence>MCILTFITRYCERFPLILIGNRDEELARATDGLTLDSSTGLLWALDRRAGGSWMGIEPRSGRFAILTNCRRSPAAPLTGSAKAGGDDLCDSSGRREPVQHTGLSTAATIWRGAAPLSHICAHTAVVPVVAFPTVPPTSNTAFKDKQYPQQSKKPQAVTLAYNAPISRGMIVKDFLQTGVLPGDAGTSLDNGDALLSTLPAVLRAPPYYAGFNLLSCDDLRRGGVDAVTLTHEQHTSSSTSAAAPEILYTTNRYAAEHRFPVAPGQVHCVQNSYLDNIHGEPITARLRQLFTDSLHRVIDPIATDSSSSSPTGITPAVVTEVATALANECLCDRCSFDLPKMEKTALSAAEAAALHEQLHSSNPLLNFTENELHEYFGSSAVGEGDNEPVQFCDGGAAAREAYLQSSILKVPFRGHGTRVQSMVLVEKVSAAPPTAPNTTASTATSTIIHFCQRTLSLDAATQSVVAMPWIIYRILQDGSCLLDTAEPPAPSYT</sequence>
<dbReference type="PANTHER" id="PTHR17985">
    <property type="entry name" value="SER/THR-RICH PROTEIN T10 IN DGCR REGION"/>
    <property type="match status" value="1"/>
</dbReference>
<accession>A0A640KAD9</accession>
<evidence type="ECO:0008006" key="4">
    <source>
        <dbReference type="Google" id="ProtNLM"/>
    </source>
</evidence>
<proteinExistence type="predicted"/>
<name>A0A640KAD9_LEITA</name>
<gene>
    <name evidence="2" type="ORF">LtaPh_0902000</name>
</gene>
<dbReference type="AlphaFoldDB" id="A0A640KAD9"/>
<dbReference type="PANTHER" id="PTHR17985:SF8">
    <property type="entry name" value="TRANSPORT AND GOLGI ORGANIZATION PROTEIN 2 HOMOLOG"/>
    <property type="match status" value="1"/>
</dbReference>
<reference evidence="2" key="1">
    <citation type="submission" date="2019-11" db="EMBL/GenBank/DDBJ databases">
        <title>Leishmania tarentolae CDS.</title>
        <authorList>
            <person name="Goto Y."/>
            <person name="Yamagishi J."/>
        </authorList>
    </citation>
    <scope>NUCLEOTIDE SEQUENCE [LARGE SCALE GENOMIC DNA]</scope>
    <source>
        <strain evidence="2">Parrot Tar II</strain>
    </source>
</reference>
<dbReference type="EMBL" id="BLBS01000010">
    <property type="protein sequence ID" value="GET86268.1"/>
    <property type="molecule type" value="Genomic_DNA"/>
</dbReference>
<keyword evidence="3" id="KW-1185">Reference proteome</keyword>
<dbReference type="Proteomes" id="UP000419144">
    <property type="component" value="Unassembled WGS sequence"/>
</dbReference>
<comment type="caution">
    <text evidence="2">The sequence shown here is derived from an EMBL/GenBank/DDBJ whole genome shotgun (WGS) entry which is preliminary data.</text>
</comment>
<protein>
    <recommendedName>
        <fullName evidence="4">NRDE protein</fullName>
    </recommendedName>
</protein>
<dbReference type="VEuPathDB" id="TriTrypDB:LtaPh_0902000"/>
<dbReference type="InterPro" id="IPR008551">
    <property type="entry name" value="TANGO2"/>
</dbReference>
<evidence type="ECO:0000313" key="2">
    <source>
        <dbReference type="EMBL" id="GET86268.1"/>
    </source>
</evidence>
<feature type="region of interest" description="Disordered" evidence="1">
    <location>
        <begin position="76"/>
        <end position="96"/>
    </location>
</feature>